<reference evidence="1" key="1">
    <citation type="submission" date="2021-02" db="EMBL/GenBank/DDBJ databases">
        <authorList>
            <person name="Nowell W R."/>
        </authorList>
    </citation>
    <scope>NUCLEOTIDE SEQUENCE</scope>
</reference>
<dbReference type="InterPro" id="IPR009667">
    <property type="entry name" value="DUF1258"/>
</dbReference>
<accession>A0A820G2Z9</accession>
<gene>
    <name evidence="1" type="ORF">OKA104_LOCUS44632</name>
</gene>
<evidence type="ECO:0000313" key="2">
    <source>
        <dbReference type="Proteomes" id="UP000663881"/>
    </source>
</evidence>
<evidence type="ECO:0000313" key="1">
    <source>
        <dbReference type="EMBL" id="CAF4270383.1"/>
    </source>
</evidence>
<dbReference type="AlphaFoldDB" id="A0A820G2Z9"/>
<sequence>TECDVSNSETLSASKPIDTTYDNYDIDFDLISPEFIENTEADDSNDDTLNDNFNLINELILSHNKQVALPLHPYTNISTKEFCTNLLRAFRQTKLCKTYSTNMLKLIGSGLPQPNNLPTSLNSLLRHMNVENLFTKRKVCLSCQSDIEYSARFCLKCKSTDKIQFANIYDIDYAVVFSEIVERNIVDIVKYREKILNDKYDDINNDIPFQKIYRSFLKTVIHQPFVSTLVHLDGIPLATSSKLTLWLLSCSILELPPHLRNQRENMIILSMWIGFQQPLIKNWLRECIPSLNQLKSSGMQINRALLSTNS</sequence>
<name>A0A820G2Z9_9BILA</name>
<comment type="caution">
    <text evidence="1">The sequence shown here is derived from an EMBL/GenBank/DDBJ whole genome shotgun (WGS) entry which is preliminary data.</text>
</comment>
<feature type="non-terminal residue" evidence="1">
    <location>
        <position position="1"/>
    </location>
</feature>
<dbReference type="Pfam" id="PF06869">
    <property type="entry name" value="DUF1258"/>
    <property type="match status" value="1"/>
</dbReference>
<dbReference type="EMBL" id="CAJOAY010013814">
    <property type="protein sequence ID" value="CAF4270383.1"/>
    <property type="molecule type" value="Genomic_DNA"/>
</dbReference>
<dbReference type="Proteomes" id="UP000663881">
    <property type="component" value="Unassembled WGS sequence"/>
</dbReference>
<organism evidence="1 2">
    <name type="scientific">Adineta steineri</name>
    <dbReference type="NCBI Taxonomy" id="433720"/>
    <lineage>
        <taxon>Eukaryota</taxon>
        <taxon>Metazoa</taxon>
        <taxon>Spiralia</taxon>
        <taxon>Gnathifera</taxon>
        <taxon>Rotifera</taxon>
        <taxon>Eurotatoria</taxon>
        <taxon>Bdelloidea</taxon>
        <taxon>Adinetida</taxon>
        <taxon>Adinetidae</taxon>
        <taxon>Adineta</taxon>
    </lineage>
</organism>
<protein>
    <submittedName>
        <fullName evidence="1">Uncharacterized protein</fullName>
    </submittedName>
</protein>
<proteinExistence type="predicted"/>